<evidence type="ECO:0000256" key="5">
    <source>
        <dbReference type="SAM" id="Phobius"/>
    </source>
</evidence>
<feature type="domain" description="Histidine kinase" evidence="6">
    <location>
        <begin position="834"/>
        <end position="1078"/>
    </location>
</feature>
<evidence type="ECO:0000313" key="8">
    <source>
        <dbReference type="Proteomes" id="UP001201449"/>
    </source>
</evidence>
<dbReference type="RefSeq" id="WP_234862431.1">
    <property type="nucleotide sequence ID" value="NZ_JAKEVZ010000013.1"/>
</dbReference>
<keyword evidence="3" id="KW-0597">Phosphoprotein</keyword>
<protein>
    <recommendedName>
        <fullName evidence="2">histidine kinase</fullName>
        <ecNumber evidence="2">2.7.13.3</ecNumber>
    </recommendedName>
</protein>
<dbReference type="InterPro" id="IPR036097">
    <property type="entry name" value="HisK_dim/P_sf"/>
</dbReference>
<keyword evidence="7" id="KW-0067">ATP-binding</keyword>
<dbReference type="PANTHER" id="PTHR43065">
    <property type="entry name" value="SENSOR HISTIDINE KINASE"/>
    <property type="match status" value="1"/>
</dbReference>
<sequence>MTQKTVPLFLLFILYFADHSFGQSNGELGFPLIDNYSPKTYKGHGQVWAVIQDDRGVMYFGTSAGIVEYDGVNWNRVSVSDSIVFQTVRAFEKAEGGRIYFAGGLNFGYLEPDDYGNSKVISLVGLVKPEFRDFSDTRSIRLLGDYLYVQSLEYIFRFNTKKLSEGGEFKAWKADSFFPYTMVLDDQLYTFQLERGLYRLSGDSLQLVPGSEIFKGTRIYIMLPYNGKKGFRYLVGTSSEGFFGYDGKTFEKVDTELDPHLKDLFLYRAINLPNGDYLVSVIGKGIFVMSPEGKLLRNINYDAGLQDESVYWPYLDPSGTLWLGLDNGISKAELSPKITTFSKQSGLKTGILSIQRANGRLLIGTPTGLSALSKATGRFEQIDFGGGTQVFDILPIGEEVIFRNISGLGVLDKNLKPSYELVDNRLSGTVFLKSRHLDERVLIGGGFGVAVIRKNQKTNRWEKEGHFPGSFFGVWTMAETNEGDIWAGTQSGYAYKITPVLDQNGNIDFDKSKIVPFGGEGQEKAGDGVIYGVAGKIFALSEKGFFSYNPQSGKFEVDDTFGEIEINYASTDNFNMKEDDLGRVWITIKNKIRLATPQPAGGYKLEDDLFNGYPWEDITTIFPEDSTTVWIGSGDGLVRMEIQKERSKERPFKVLLRQAITKQDTLKLTVVDNIELENNNNSLRFMYAAPFYEQEERTLYQTFLEGFDADWTDWGSNSYKEYTNLGTGTYTFRVRAKNLYNNISEEATYKFTILPPWYATWWAYLIYFALFCLLIYGIDRFQRRRLLIREKEKVRQRELEHAREIQKAYNELKNTQEQLIQSEKMASLGELTAGIAHEIQNPLNFVNNFSEVSEELIEEMKEEIDRGNYDDVKLISDDLKDNLGKIKFHGKRADGIVKSMLQHSRKDNGKKELTDINQVADEYLRLSYHGLRAKDKSFFADFHLDADPSLPKVEVIPQEIGRVLLNLINNAFYAASEKKKLLEESGNLGDFKPKVWVITKNESEGVTISIRDNGNGIPDDIKSKIFQPFFTTKPAGSGTGLGLSMSYDIITKGHQGRLEVESKTGEFTEFTIFLNTKKS</sequence>
<dbReference type="SMART" id="SM00387">
    <property type="entry name" value="HATPase_c"/>
    <property type="match status" value="1"/>
</dbReference>
<dbReference type="PROSITE" id="PS50109">
    <property type="entry name" value="HIS_KIN"/>
    <property type="match status" value="1"/>
</dbReference>
<dbReference type="EC" id="2.7.13.3" evidence="2"/>
<evidence type="ECO:0000256" key="1">
    <source>
        <dbReference type="ARBA" id="ARBA00000085"/>
    </source>
</evidence>
<organism evidence="7 8">
    <name type="scientific">Mariniradius sediminis</name>
    <dbReference type="NCBI Taxonomy" id="2909237"/>
    <lineage>
        <taxon>Bacteria</taxon>
        <taxon>Pseudomonadati</taxon>
        <taxon>Bacteroidota</taxon>
        <taxon>Cytophagia</taxon>
        <taxon>Cytophagales</taxon>
        <taxon>Cyclobacteriaceae</taxon>
        <taxon>Mariniradius</taxon>
    </lineage>
</organism>
<evidence type="ECO:0000256" key="4">
    <source>
        <dbReference type="SAM" id="Coils"/>
    </source>
</evidence>
<comment type="caution">
    <text evidence="7">The sequence shown here is derived from an EMBL/GenBank/DDBJ whole genome shotgun (WGS) entry which is preliminary data.</text>
</comment>
<dbReference type="PRINTS" id="PR00344">
    <property type="entry name" value="BCTRLSENSOR"/>
</dbReference>
<keyword evidence="5" id="KW-0812">Transmembrane</keyword>
<dbReference type="GO" id="GO:0005524">
    <property type="term" value="F:ATP binding"/>
    <property type="evidence" value="ECO:0007669"/>
    <property type="project" value="UniProtKB-KW"/>
</dbReference>
<dbReference type="Pfam" id="PF07495">
    <property type="entry name" value="Y_Y_Y"/>
    <property type="match status" value="1"/>
</dbReference>
<dbReference type="SUPFAM" id="SSF63829">
    <property type="entry name" value="Calcium-dependent phosphotriesterase"/>
    <property type="match status" value="1"/>
</dbReference>
<feature type="coiled-coil region" evidence="4">
    <location>
        <begin position="795"/>
        <end position="825"/>
    </location>
</feature>
<gene>
    <name evidence="7" type="ORF">L0U89_15975</name>
</gene>
<dbReference type="Gene3D" id="2.60.40.10">
    <property type="entry name" value="Immunoglobulins"/>
    <property type="match status" value="1"/>
</dbReference>
<dbReference type="CDD" id="cd00082">
    <property type="entry name" value="HisKA"/>
    <property type="match status" value="1"/>
</dbReference>
<dbReference type="InterPro" id="IPR005467">
    <property type="entry name" value="His_kinase_dom"/>
</dbReference>
<dbReference type="SMART" id="SM00388">
    <property type="entry name" value="HisKA"/>
    <property type="match status" value="1"/>
</dbReference>
<dbReference type="PANTHER" id="PTHR43065:SF42">
    <property type="entry name" value="TWO-COMPONENT SENSOR PPRA"/>
    <property type="match status" value="1"/>
</dbReference>
<dbReference type="Gene3D" id="2.130.10.10">
    <property type="entry name" value="YVTN repeat-like/Quinoprotein amine dehydrogenase"/>
    <property type="match status" value="2"/>
</dbReference>
<comment type="catalytic activity">
    <reaction evidence="1">
        <text>ATP + protein L-histidine = ADP + protein N-phospho-L-histidine.</text>
        <dbReference type="EC" id="2.7.13.3"/>
    </reaction>
</comment>
<dbReference type="InterPro" id="IPR011123">
    <property type="entry name" value="Y_Y_Y"/>
</dbReference>
<evidence type="ECO:0000259" key="6">
    <source>
        <dbReference type="PROSITE" id="PS50109"/>
    </source>
</evidence>
<keyword evidence="8" id="KW-1185">Reference proteome</keyword>
<dbReference type="InterPro" id="IPR003594">
    <property type="entry name" value="HATPase_dom"/>
</dbReference>
<proteinExistence type="predicted"/>
<dbReference type="Gene3D" id="1.10.287.130">
    <property type="match status" value="1"/>
</dbReference>
<dbReference type="InterPro" id="IPR003661">
    <property type="entry name" value="HisK_dim/P_dom"/>
</dbReference>
<name>A0ABS9C0A9_9BACT</name>
<keyword evidence="5" id="KW-1133">Transmembrane helix</keyword>
<accession>A0ABS9C0A9</accession>
<evidence type="ECO:0000256" key="2">
    <source>
        <dbReference type="ARBA" id="ARBA00012438"/>
    </source>
</evidence>
<dbReference type="InterPro" id="IPR004358">
    <property type="entry name" value="Sig_transdc_His_kin-like_C"/>
</dbReference>
<dbReference type="Pfam" id="PF02518">
    <property type="entry name" value="HATPase_c"/>
    <property type="match status" value="1"/>
</dbReference>
<dbReference type="SUPFAM" id="SSF55874">
    <property type="entry name" value="ATPase domain of HSP90 chaperone/DNA topoisomerase II/histidine kinase"/>
    <property type="match status" value="1"/>
</dbReference>
<evidence type="ECO:0000256" key="3">
    <source>
        <dbReference type="ARBA" id="ARBA00022553"/>
    </source>
</evidence>
<keyword evidence="4" id="KW-0175">Coiled coil</keyword>
<evidence type="ECO:0000313" key="7">
    <source>
        <dbReference type="EMBL" id="MCF1752558.1"/>
    </source>
</evidence>
<dbReference type="Gene3D" id="3.30.565.10">
    <property type="entry name" value="Histidine kinase-like ATPase, C-terminal domain"/>
    <property type="match status" value="1"/>
</dbReference>
<dbReference type="InterPro" id="IPR015943">
    <property type="entry name" value="WD40/YVTN_repeat-like_dom_sf"/>
</dbReference>
<keyword evidence="7" id="KW-0547">Nucleotide-binding</keyword>
<dbReference type="SUPFAM" id="SSF47384">
    <property type="entry name" value="Homodimeric domain of signal transducing histidine kinase"/>
    <property type="match status" value="1"/>
</dbReference>
<reference evidence="7 8" key="1">
    <citation type="submission" date="2022-01" db="EMBL/GenBank/DDBJ databases">
        <title>Mariniradius saccharolyticus sp. nov., isolated from sediment of a river.</title>
        <authorList>
            <person name="Liu H."/>
        </authorList>
    </citation>
    <scope>NUCLEOTIDE SEQUENCE [LARGE SCALE GENOMIC DNA]</scope>
    <source>
        <strain evidence="7 8">RY-2</strain>
    </source>
</reference>
<dbReference type="Pfam" id="PF00512">
    <property type="entry name" value="HisKA"/>
    <property type="match status" value="1"/>
</dbReference>
<keyword evidence="5" id="KW-0472">Membrane</keyword>
<feature type="transmembrane region" description="Helical" evidence="5">
    <location>
        <begin position="761"/>
        <end position="778"/>
    </location>
</feature>
<dbReference type="InterPro" id="IPR013783">
    <property type="entry name" value="Ig-like_fold"/>
</dbReference>
<dbReference type="EMBL" id="JAKEVZ010000013">
    <property type="protein sequence ID" value="MCF1752558.1"/>
    <property type="molecule type" value="Genomic_DNA"/>
</dbReference>
<dbReference type="Proteomes" id="UP001201449">
    <property type="component" value="Unassembled WGS sequence"/>
</dbReference>
<dbReference type="InterPro" id="IPR036890">
    <property type="entry name" value="HATPase_C_sf"/>
</dbReference>